<dbReference type="Proteomes" id="UP000051952">
    <property type="component" value="Unassembled WGS sequence"/>
</dbReference>
<keyword evidence="3" id="KW-1185">Reference proteome</keyword>
<evidence type="ECO:0000313" key="2">
    <source>
        <dbReference type="EMBL" id="CUI14258.1"/>
    </source>
</evidence>
<protein>
    <submittedName>
        <fullName evidence="2">Uncharacterized protein</fullName>
    </submittedName>
</protein>
<reference evidence="3" key="1">
    <citation type="submission" date="2015-09" db="EMBL/GenBank/DDBJ databases">
        <authorList>
            <consortium name="Pathogen Informatics"/>
        </authorList>
    </citation>
    <scope>NUCLEOTIDE SEQUENCE [LARGE SCALE GENOMIC DNA]</scope>
    <source>
        <strain evidence="3">Lake Konstanz</strain>
    </source>
</reference>
<evidence type="ECO:0000313" key="3">
    <source>
        <dbReference type="Proteomes" id="UP000051952"/>
    </source>
</evidence>
<dbReference type="EMBL" id="CYKH01000869">
    <property type="protein sequence ID" value="CUI14258.1"/>
    <property type="molecule type" value="Genomic_DNA"/>
</dbReference>
<feature type="compositionally biased region" description="Basic and acidic residues" evidence="1">
    <location>
        <begin position="688"/>
        <end position="704"/>
    </location>
</feature>
<sequence>MSDAASILEDHDAAAGSKVSSRAISADPFYSLLGDTHDAIVRIGQGLVVVGSPLVDAALQKKFVDAHVVDRPSNDPSSTEEASSSADVSGLPRLEIPVCSPQVVANIATSFQNHTTNNCIWTMSLISSSNNANSRGLPTSSAAAVVLIQQRLQRLQKDYFEKTSELFALASTLAFQEVKRHLTNTNIVVLPPQRDEGEKSAATTAAAFSSWEDCSTSDAGRALAEAYMLTVLASIFLNPTTNLRVELTLKNLAKSVNEVASIAAKQEADVLAMGSSSADNAAADFVAFREDFEALRRRAVLMANQLSEFKKALRVPHTTNDVDNELLTHKHERIQRCLTLWEQLGGKSFWSERKRALKIVKSTTLATMVTPLSTSFLTTTTTATNNPVTTTTVTARVLDETHINFVRPIGSTIPFGVDVRLEPVNSSSEDVKLFLTGIEHQPNILLELDKDNRSGLQIVAVNGYHEPLKGEVLKAALDAATNQLLIRVSGGTVRWTAVTPPPATSIPAARKEEEEVTTQQPLPRSLAEPKVKKAVQPSIQRIEKTAKSNSTRTTTAVVAKLSSSSVAAVDDTLLTPIGRSTPPQFKGRVPVSQQLSPTTISLDKAKSIKQRAKEHKKNGGVNVLASISGAAQPQLDDSNIDKADTVSVASITPVKLVLRRSDVSSRWGLFSAQPVSTDDEEGSAAFDSTDREDGKGHQTRTTSEEGVAKLPVSVAAAVDDLLTPIGRSAPPQFKGRVPVSQQFSPTTISLDKGKSIKQRAKEHKKSGGVNVLASISGTAQPQLDDSNIDKADTVSVASITPVKLVLRRSDVTSRWGIFSAQPLSTDDDKSVRRAVIKHIRGVTLSPEVPVIISETPLELTLMTIQVIISETPLELTLMTTNSEIPWPASLIRKLGVAPPPSKITASSNVAVAKEVSKTVVIEEAPSHYDSSHIVVGAQKARALQLRRSDVTKPWGIKTEGGKPITEGLPNIVTHICGIKLDFPIKAILVPEDSGRALTIQVVPPRGAPVRWPDLPHEILTTAASPPATAPLPGMTYSSKYSLERAIKRHKKATMLLQCVKFAV</sequence>
<organism evidence="2 3">
    <name type="scientific">Bodo saltans</name>
    <name type="common">Flagellated protozoan</name>
    <dbReference type="NCBI Taxonomy" id="75058"/>
    <lineage>
        <taxon>Eukaryota</taxon>
        <taxon>Discoba</taxon>
        <taxon>Euglenozoa</taxon>
        <taxon>Kinetoplastea</taxon>
        <taxon>Metakinetoplastina</taxon>
        <taxon>Eubodonida</taxon>
        <taxon>Bodonidae</taxon>
        <taxon>Bodo</taxon>
    </lineage>
</organism>
<proteinExistence type="predicted"/>
<dbReference type="AlphaFoldDB" id="A0A0S4KN02"/>
<evidence type="ECO:0000256" key="1">
    <source>
        <dbReference type="SAM" id="MobiDB-lite"/>
    </source>
</evidence>
<feature type="region of interest" description="Disordered" evidence="1">
    <location>
        <begin position="69"/>
        <end position="89"/>
    </location>
</feature>
<accession>A0A0S4KN02</accession>
<name>A0A0S4KN02_BODSA</name>
<feature type="region of interest" description="Disordered" evidence="1">
    <location>
        <begin position="498"/>
        <end position="537"/>
    </location>
</feature>
<feature type="region of interest" description="Disordered" evidence="1">
    <location>
        <begin position="674"/>
        <end position="704"/>
    </location>
</feature>
<feature type="compositionally biased region" description="Polar residues" evidence="1">
    <location>
        <begin position="74"/>
        <end position="87"/>
    </location>
</feature>
<dbReference type="VEuPathDB" id="TriTrypDB:BSAL_04090"/>
<gene>
    <name evidence="2" type="ORF">BSAL_81215</name>
</gene>
<dbReference type="VEuPathDB" id="TriTrypDB:BSAL_81205"/>